<protein>
    <submittedName>
        <fullName evidence="2">Uncharacterized protein</fullName>
    </submittedName>
</protein>
<keyword evidence="1" id="KW-0812">Transmembrane</keyword>
<dbReference type="EMBL" id="FNDJ01000008">
    <property type="protein sequence ID" value="SDI98857.1"/>
    <property type="molecule type" value="Genomic_DNA"/>
</dbReference>
<proteinExistence type="predicted"/>
<feature type="transmembrane region" description="Helical" evidence="1">
    <location>
        <begin position="41"/>
        <end position="64"/>
    </location>
</feature>
<sequence>MTSTLRQLRELFDDMSADAPVDHGRITRLEQRIRRDTRRRAVGAALAGVTALTAVGVFVPAFLLPDPAMKPRETTTAAVRPAPELPRHFTADDGTEYRRLATATLMAKSKSEHKTSITVPVSGKPLDVAAICPSNVNLAERPRIIVNGKPSGSWFRQCYEGAEMGLASVSVPKGASKVTITFDTTAWGCGNKEGEPCPSITHLRPANWSMAVYEWTPPARPVEPEPVKALPRRLGTMNVVGQDSGVWPRKSSFTLTVRSPGGVLGIEHLCTGDLVDRLYISYQIGDRAPYGGSPCRYRKEGLDPRSDPMVMTEIRVPKGEKITIRGNARMWGGHPNRQVAWSVGVYSR</sequence>
<reference evidence="2 3" key="1">
    <citation type="submission" date="2016-10" db="EMBL/GenBank/DDBJ databases">
        <authorList>
            <person name="de Groot N.N."/>
        </authorList>
    </citation>
    <scope>NUCLEOTIDE SEQUENCE [LARGE SCALE GENOMIC DNA]</scope>
    <source>
        <strain evidence="2 3">CGMCC 4.6533</strain>
    </source>
</reference>
<accession>A0A1G8Q2B1</accession>
<organism evidence="2 3">
    <name type="scientific">Nonomuraea jiangxiensis</name>
    <dbReference type="NCBI Taxonomy" id="633440"/>
    <lineage>
        <taxon>Bacteria</taxon>
        <taxon>Bacillati</taxon>
        <taxon>Actinomycetota</taxon>
        <taxon>Actinomycetes</taxon>
        <taxon>Streptosporangiales</taxon>
        <taxon>Streptosporangiaceae</taxon>
        <taxon>Nonomuraea</taxon>
    </lineage>
</organism>
<keyword evidence="1" id="KW-1133">Transmembrane helix</keyword>
<dbReference type="STRING" id="633440.SAMN05421869_108109"/>
<keyword evidence="1" id="KW-0472">Membrane</keyword>
<dbReference type="RefSeq" id="WP_090932991.1">
    <property type="nucleotide sequence ID" value="NZ_FNDJ01000008.1"/>
</dbReference>
<dbReference type="OrthoDB" id="3520456at2"/>
<dbReference type="AlphaFoldDB" id="A0A1G8Q2B1"/>
<keyword evidence="3" id="KW-1185">Reference proteome</keyword>
<evidence type="ECO:0000313" key="2">
    <source>
        <dbReference type="EMBL" id="SDI98857.1"/>
    </source>
</evidence>
<evidence type="ECO:0000313" key="3">
    <source>
        <dbReference type="Proteomes" id="UP000199202"/>
    </source>
</evidence>
<dbReference type="Proteomes" id="UP000199202">
    <property type="component" value="Unassembled WGS sequence"/>
</dbReference>
<name>A0A1G8Q2B1_9ACTN</name>
<gene>
    <name evidence="2" type="ORF">SAMN05421869_108109</name>
</gene>
<evidence type="ECO:0000256" key="1">
    <source>
        <dbReference type="SAM" id="Phobius"/>
    </source>
</evidence>